<dbReference type="EMBL" id="JAOQJX010000014">
    <property type="protein sequence ID" value="MCU6747932.1"/>
    <property type="molecule type" value="Genomic_DNA"/>
</dbReference>
<dbReference type="Proteomes" id="UP001652394">
    <property type="component" value="Unassembled WGS sequence"/>
</dbReference>
<comment type="cofactor">
    <cofactor evidence="1">
        <name>FAD</name>
        <dbReference type="ChEBI" id="CHEBI:57692"/>
    </cofactor>
</comment>
<gene>
    <name evidence="5" type="ORF">OCV51_09765</name>
</gene>
<dbReference type="RefSeq" id="WP_059068244.1">
    <property type="nucleotide sequence ID" value="NZ_JAOQJX010000014.1"/>
</dbReference>
<evidence type="ECO:0000313" key="5">
    <source>
        <dbReference type="EMBL" id="MCU6747932.1"/>
    </source>
</evidence>
<dbReference type="PANTHER" id="PTHR43429:SF3">
    <property type="entry name" value="NITRITE REDUCTASE [NAD(P)H]"/>
    <property type="match status" value="1"/>
</dbReference>
<evidence type="ECO:0000259" key="4">
    <source>
        <dbReference type="Pfam" id="PF07992"/>
    </source>
</evidence>
<comment type="caution">
    <text evidence="5">The sequence shown here is derived from an EMBL/GenBank/DDBJ whole genome shotgun (WGS) entry which is preliminary data.</text>
</comment>
<dbReference type="Gene3D" id="3.50.50.60">
    <property type="entry name" value="FAD/NAD(P)-binding domain"/>
    <property type="match status" value="2"/>
</dbReference>
<dbReference type="Pfam" id="PF07992">
    <property type="entry name" value="Pyr_redox_2"/>
    <property type="match status" value="1"/>
</dbReference>
<dbReference type="PRINTS" id="PR00411">
    <property type="entry name" value="PNDRDTASEI"/>
</dbReference>
<keyword evidence="2" id="KW-0285">Flavoprotein</keyword>
<organism evidence="5 6">
    <name type="scientific">Faecalicatena acetigenes</name>
    <dbReference type="NCBI Taxonomy" id="2981790"/>
    <lineage>
        <taxon>Bacteria</taxon>
        <taxon>Bacillati</taxon>
        <taxon>Bacillota</taxon>
        <taxon>Clostridia</taxon>
        <taxon>Lachnospirales</taxon>
        <taxon>Lachnospiraceae</taxon>
        <taxon>Faecalicatena</taxon>
    </lineage>
</organism>
<sequence>MKQKTAIVGFGCAGYHAVKAMRENGYRGLIDVYTDTAWTPGNPMLTTYYIYGKISKEGTCPFGTIEAIQKEFDLQVIFESVDKVLSEEKAVRMADGTVRKYDQILISTGANAFVPPISGTDGKNVFPMRTMRDAKQVKHVLEAEQIKSAVVIGASMVGIKLVELFHARGIHCTLVDMAPYIFPVSAVPQIAHEIEERLQNKGVDLAFSKTLQAVEEEGGQKKIIFADGQTMYCDLVMMCIGTRANTRVADEKIVMNRGIVVDTSMRTNMPDIYCAGDCSEGINLQSGQTQIIGIWDNAARQGETAGANMAGVETVYNGNMLHNITHFMGMDFIGYGDVRMEGEEFEYENKEKGQRFVVRMKEGVPVCMNFLDSYGASGVLKAYMLKKMAGNEEGLSPVARVRLKAEGVPERLINLLMKEKENGQWEK</sequence>
<keyword evidence="3" id="KW-0274">FAD</keyword>
<evidence type="ECO:0000313" key="6">
    <source>
        <dbReference type="Proteomes" id="UP001652394"/>
    </source>
</evidence>
<dbReference type="InterPro" id="IPR036188">
    <property type="entry name" value="FAD/NAD-bd_sf"/>
</dbReference>
<dbReference type="PANTHER" id="PTHR43429">
    <property type="entry name" value="PYRIDINE NUCLEOTIDE-DISULFIDE OXIDOREDUCTASE DOMAIN-CONTAINING"/>
    <property type="match status" value="1"/>
</dbReference>
<dbReference type="SUPFAM" id="SSF51905">
    <property type="entry name" value="FAD/NAD(P)-binding domain"/>
    <property type="match status" value="1"/>
</dbReference>
<accession>A0ABT2TCE3</accession>
<protein>
    <submittedName>
        <fullName evidence="5">NAD(P)/FAD-dependent oxidoreductase</fullName>
    </submittedName>
</protein>
<evidence type="ECO:0000256" key="1">
    <source>
        <dbReference type="ARBA" id="ARBA00001974"/>
    </source>
</evidence>
<evidence type="ECO:0000256" key="3">
    <source>
        <dbReference type="ARBA" id="ARBA00022827"/>
    </source>
</evidence>
<proteinExistence type="predicted"/>
<dbReference type="InterPro" id="IPR023753">
    <property type="entry name" value="FAD/NAD-binding_dom"/>
</dbReference>
<name>A0ABT2TCE3_9FIRM</name>
<keyword evidence="6" id="KW-1185">Reference proteome</keyword>
<dbReference type="InterPro" id="IPR050260">
    <property type="entry name" value="FAD-bd_OxRdtase"/>
</dbReference>
<dbReference type="PRINTS" id="PR00368">
    <property type="entry name" value="FADPNR"/>
</dbReference>
<feature type="domain" description="FAD/NAD(P)-binding" evidence="4">
    <location>
        <begin position="4"/>
        <end position="302"/>
    </location>
</feature>
<reference evidence="5 6" key="1">
    <citation type="journal article" date="2021" name="ISME Commun">
        <title>Automated analysis of genomic sequences facilitates high-throughput and comprehensive description of bacteria.</title>
        <authorList>
            <person name="Hitch T.C.A."/>
        </authorList>
    </citation>
    <scope>NUCLEOTIDE SEQUENCE [LARGE SCALE GENOMIC DNA]</scope>
    <source>
        <strain evidence="5 6">H2_18</strain>
    </source>
</reference>
<evidence type="ECO:0000256" key="2">
    <source>
        <dbReference type="ARBA" id="ARBA00022630"/>
    </source>
</evidence>